<feature type="domain" description="Beta-lactamase-related" evidence="1">
    <location>
        <begin position="2"/>
        <end position="143"/>
    </location>
</feature>
<dbReference type="SUPFAM" id="SSF56601">
    <property type="entry name" value="beta-lactamase/transpeptidase-like"/>
    <property type="match status" value="1"/>
</dbReference>
<reference evidence="2" key="1">
    <citation type="submission" date="2020-05" db="EMBL/GenBank/DDBJ databases">
        <authorList>
            <person name="Chiriac C."/>
            <person name="Salcher M."/>
            <person name="Ghai R."/>
            <person name="Kavagutti S V."/>
        </authorList>
    </citation>
    <scope>NUCLEOTIDE SEQUENCE</scope>
</reference>
<dbReference type="AlphaFoldDB" id="A0A6J5YID0"/>
<dbReference type="InterPro" id="IPR001466">
    <property type="entry name" value="Beta-lactam-related"/>
</dbReference>
<organism evidence="2">
    <name type="scientific">freshwater metagenome</name>
    <dbReference type="NCBI Taxonomy" id="449393"/>
    <lineage>
        <taxon>unclassified sequences</taxon>
        <taxon>metagenomes</taxon>
        <taxon>ecological metagenomes</taxon>
    </lineage>
</organism>
<accession>A0A6J5YID0</accession>
<dbReference type="InterPro" id="IPR012338">
    <property type="entry name" value="Beta-lactam/transpept-like"/>
</dbReference>
<protein>
    <submittedName>
        <fullName evidence="2">Unannotated protein</fullName>
    </submittedName>
</protein>
<dbReference type="Gene3D" id="3.40.710.10">
    <property type="entry name" value="DD-peptidase/beta-lactamase superfamily"/>
    <property type="match status" value="1"/>
</dbReference>
<evidence type="ECO:0000313" key="2">
    <source>
        <dbReference type="EMBL" id="CAB4324496.1"/>
    </source>
</evidence>
<proteinExistence type="predicted"/>
<dbReference type="PANTHER" id="PTHR43283:SF3">
    <property type="entry name" value="BETA-LACTAMASE FAMILY PROTEIN (AFU_ORTHOLOGUE AFUA_5G07500)"/>
    <property type="match status" value="1"/>
</dbReference>
<sequence length="186" mass="20038">MVTGMSFEAAFEQRIGGPVGMASTRFDEAGGTRTRNPVPAASVVSSLHDYGRYVQMIATDGEIDGIRVLSANSVREMERDQVGPLRNENDFAVRTTGIDTYGLGLWRDVTSTTDAGVVSSGNGAYGFYPWIDRARSSFGVLLVFDSEHSSEYAVPYSPRIVHQVWAALDAESGPGTLPTPTVINGR</sequence>
<dbReference type="PANTHER" id="PTHR43283">
    <property type="entry name" value="BETA-LACTAMASE-RELATED"/>
    <property type="match status" value="1"/>
</dbReference>
<dbReference type="InterPro" id="IPR050789">
    <property type="entry name" value="Diverse_Enzym_Activities"/>
</dbReference>
<evidence type="ECO:0000259" key="1">
    <source>
        <dbReference type="Pfam" id="PF00144"/>
    </source>
</evidence>
<dbReference type="Pfam" id="PF00144">
    <property type="entry name" value="Beta-lactamase"/>
    <property type="match status" value="1"/>
</dbReference>
<gene>
    <name evidence="2" type="ORF">UFOPK1392_02267</name>
</gene>
<name>A0A6J5YID0_9ZZZZ</name>
<dbReference type="EMBL" id="CAEMXZ010000158">
    <property type="protein sequence ID" value="CAB4324496.1"/>
    <property type="molecule type" value="Genomic_DNA"/>
</dbReference>